<dbReference type="PANTHER" id="PTHR30419">
    <property type="entry name" value="HTH-TYPE TRANSCRIPTIONAL REGULATOR YBHD"/>
    <property type="match status" value="1"/>
</dbReference>
<dbReference type="Proteomes" id="UP001523566">
    <property type="component" value="Unassembled WGS sequence"/>
</dbReference>
<feature type="domain" description="HTH lysR-type" evidence="5">
    <location>
        <begin position="1"/>
        <end position="58"/>
    </location>
</feature>
<evidence type="ECO:0000256" key="2">
    <source>
        <dbReference type="ARBA" id="ARBA00023015"/>
    </source>
</evidence>
<dbReference type="EMBL" id="JAMZFW010000001">
    <property type="protein sequence ID" value="MCP1100841.1"/>
    <property type="molecule type" value="Genomic_DNA"/>
</dbReference>
<comment type="similarity">
    <text evidence="1">Belongs to the LysR transcriptional regulatory family.</text>
</comment>
<evidence type="ECO:0000256" key="4">
    <source>
        <dbReference type="ARBA" id="ARBA00023163"/>
    </source>
</evidence>
<keyword evidence="4" id="KW-0804">Transcription</keyword>
<comment type="caution">
    <text evidence="6">The sequence shown here is derived from an EMBL/GenBank/DDBJ whole genome shotgun (WGS) entry which is preliminary data.</text>
</comment>
<dbReference type="CDD" id="cd08434">
    <property type="entry name" value="PBP2_GltC_like"/>
    <property type="match status" value="1"/>
</dbReference>
<proteinExistence type="inferred from homology"/>
<dbReference type="InterPro" id="IPR005119">
    <property type="entry name" value="LysR_subst-bd"/>
</dbReference>
<dbReference type="RefSeq" id="WP_262064630.1">
    <property type="nucleotide sequence ID" value="NZ_JAMXOD010000001.1"/>
</dbReference>
<reference evidence="6 7" key="1">
    <citation type="journal article" date="2022" name="Genome Biol. Evol.">
        <title>Host diet, physiology and behaviors set the stage for Lachnospiraceae cladogenesis.</title>
        <authorList>
            <person name="Vera-Ponce De Leon A."/>
            <person name="Schneider M."/>
            <person name="Jahnes B.C."/>
            <person name="Sadowski V."/>
            <person name="Camuy-Velez L.A."/>
            <person name="Duan J."/>
            <person name="Sabree Z.L."/>
        </authorList>
    </citation>
    <scope>NUCLEOTIDE SEQUENCE [LARGE SCALE GENOMIC DNA]</scope>
    <source>
        <strain evidence="6 7">PAL113</strain>
    </source>
</reference>
<name>A0ABT1E558_9FIRM</name>
<gene>
    <name evidence="6" type="ORF">NK125_00225</name>
</gene>
<dbReference type="SUPFAM" id="SSF53850">
    <property type="entry name" value="Periplasmic binding protein-like II"/>
    <property type="match status" value="1"/>
</dbReference>
<evidence type="ECO:0000259" key="5">
    <source>
        <dbReference type="PROSITE" id="PS50931"/>
    </source>
</evidence>
<dbReference type="InterPro" id="IPR036388">
    <property type="entry name" value="WH-like_DNA-bd_sf"/>
</dbReference>
<protein>
    <submittedName>
        <fullName evidence="6">LysR family transcriptional regulator</fullName>
    </submittedName>
</protein>
<dbReference type="InterPro" id="IPR036390">
    <property type="entry name" value="WH_DNA-bd_sf"/>
</dbReference>
<dbReference type="PANTHER" id="PTHR30419:SF28">
    <property type="entry name" value="HTH-TYPE TRANSCRIPTIONAL REGULATOR BSDA"/>
    <property type="match status" value="1"/>
</dbReference>
<evidence type="ECO:0000256" key="1">
    <source>
        <dbReference type="ARBA" id="ARBA00009437"/>
    </source>
</evidence>
<keyword evidence="7" id="KW-1185">Reference proteome</keyword>
<evidence type="ECO:0000256" key="3">
    <source>
        <dbReference type="ARBA" id="ARBA00023125"/>
    </source>
</evidence>
<keyword evidence="3" id="KW-0238">DNA-binding</keyword>
<dbReference type="Pfam" id="PF03466">
    <property type="entry name" value="LysR_substrate"/>
    <property type="match status" value="1"/>
</dbReference>
<evidence type="ECO:0000313" key="6">
    <source>
        <dbReference type="EMBL" id="MCP1100841.1"/>
    </source>
</evidence>
<dbReference type="SUPFAM" id="SSF46785">
    <property type="entry name" value="Winged helix' DNA-binding domain"/>
    <property type="match status" value="1"/>
</dbReference>
<sequence>MNLYHLRYFVALAHLEHYTKAAEQLMITQPSLSHAISSIEEELGVKLFEKAGRNIALTKCGRSFLLEVEASLRILDSSINNLKLVGKGEGVIEIGFLRTLGSDLVPRLIKGFLDQNPNSNIDFHISGDNGLTPDLLTGLKDRVYDLVLCSKMENEPLIDFTPFSKQDLVVAVPSNHPLADQTSIHLEETLPYPHIFFRKRSGLRSIIDKLFRSIGHFPEIAYEIEEDQVVAGFVSHGFGIAVIPNMPLLSHMDIKAIPLISPVWERNFYIATLKNTYVAPAAQAFKQYILDNAQ</sequence>
<evidence type="ECO:0000313" key="7">
    <source>
        <dbReference type="Proteomes" id="UP001523566"/>
    </source>
</evidence>
<dbReference type="Gene3D" id="3.40.190.290">
    <property type="match status" value="1"/>
</dbReference>
<keyword evidence="2" id="KW-0805">Transcription regulation</keyword>
<dbReference type="Pfam" id="PF00126">
    <property type="entry name" value="HTH_1"/>
    <property type="match status" value="1"/>
</dbReference>
<dbReference type="Gene3D" id="1.10.10.10">
    <property type="entry name" value="Winged helix-like DNA-binding domain superfamily/Winged helix DNA-binding domain"/>
    <property type="match status" value="1"/>
</dbReference>
<organism evidence="6 7">
    <name type="scientific">Aequitasia blattaphilus</name>
    <dbReference type="NCBI Taxonomy" id="2949332"/>
    <lineage>
        <taxon>Bacteria</taxon>
        <taxon>Bacillati</taxon>
        <taxon>Bacillota</taxon>
        <taxon>Clostridia</taxon>
        <taxon>Lachnospirales</taxon>
        <taxon>Lachnospiraceae</taxon>
        <taxon>Aequitasia</taxon>
    </lineage>
</organism>
<dbReference type="InterPro" id="IPR000847">
    <property type="entry name" value="LysR_HTH_N"/>
</dbReference>
<accession>A0ABT1E558</accession>
<dbReference type="PRINTS" id="PR00039">
    <property type="entry name" value="HTHLYSR"/>
</dbReference>
<dbReference type="InterPro" id="IPR050950">
    <property type="entry name" value="HTH-type_LysR_regulators"/>
</dbReference>
<dbReference type="PROSITE" id="PS50931">
    <property type="entry name" value="HTH_LYSR"/>
    <property type="match status" value="1"/>
</dbReference>